<proteinExistence type="predicted"/>
<reference evidence="3" key="1">
    <citation type="journal article" date="2019" name="Int. J. Syst. Evol. Microbiol.">
        <title>The Global Catalogue of Microorganisms (GCM) 10K type strain sequencing project: providing services to taxonomists for standard genome sequencing and annotation.</title>
        <authorList>
            <consortium name="The Broad Institute Genomics Platform"/>
            <consortium name="The Broad Institute Genome Sequencing Center for Infectious Disease"/>
            <person name="Wu L."/>
            <person name="Ma J."/>
        </authorList>
    </citation>
    <scope>NUCLEOTIDE SEQUENCE [LARGE SCALE GENOMIC DNA]</scope>
    <source>
        <strain evidence="3">JCM 17923</strain>
    </source>
</reference>
<feature type="signal peptide" evidence="1">
    <location>
        <begin position="1"/>
        <end position="30"/>
    </location>
</feature>
<protein>
    <recommendedName>
        <fullName evidence="4">Carboxypeptidase-like regulatory domain-containing protein</fullName>
    </recommendedName>
</protein>
<comment type="caution">
    <text evidence="2">The sequence shown here is derived from an EMBL/GenBank/DDBJ whole genome shotgun (WGS) entry which is preliminary data.</text>
</comment>
<evidence type="ECO:0000313" key="2">
    <source>
        <dbReference type="EMBL" id="GAA4359544.1"/>
    </source>
</evidence>
<keyword evidence="3" id="KW-1185">Reference proteome</keyword>
<dbReference type="Proteomes" id="UP001501153">
    <property type="component" value="Unassembled WGS sequence"/>
</dbReference>
<dbReference type="InterPro" id="IPR008969">
    <property type="entry name" value="CarboxyPept-like_regulatory"/>
</dbReference>
<dbReference type="EMBL" id="BAABGZ010000029">
    <property type="protein sequence ID" value="GAA4359544.1"/>
    <property type="molecule type" value="Genomic_DNA"/>
</dbReference>
<dbReference type="SUPFAM" id="SSF49464">
    <property type="entry name" value="Carboxypeptidase regulatory domain-like"/>
    <property type="match status" value="1"/>
</dbReference>
<accession>A0ABP8IJ93</accession>
<dbReference type="RefSeq" id="WP_345236516.1">
    <property type="nucleotide sequence ID" value="NZ_BAABGZ010000029.1"/>
</dbReference>
<evidence type="ECO:0008006" key="4">
    <source>
        <dbReference type="Google" id="ProtNLM"/>
    </source>
</evidence>
<feature type="chain" id="PRO_5046926447" description="Carboxypeptidase-like regulatory domain-containing protein" evidence="1">
    <location>
        <begin position="31"/>
        <end position="155"/>
    </location>
</feature>
<organism evidence="2 3">
    <name type="scientific">Hymenobacter saemangeumensis</name>
    <dbReference type="NCBI Taxonomy" id="1084522"/>
    <lineage>
        <taxon>Bacteria</taxon>
        <taxon>Pseudomonadati</taxon>
        <taxon>Bacteroidota</taxon>
        <taxon>Cytophagia</taxon>
        <taxon>Cytophagales</taxon>
        <taxon>Hymenobacteraceae</taxon>
        <taxon>Hymenobacter</taxon>
    </lineage>
</organism>
<gene>
    <name evidence="2" type="ORF">GCM10023185_26230</name>
</gene>
<sequence>MKSFRTPQLFGAALLATTLFALPARTQAQASQPGPASLVTQIVDELTHAPLAYASIGVLHQPVGTAADDQGRVRLAVPARYDQDSLRITLVGYAPITVKVAAFRQQLARNGGRVLLRAVPVQLPEVVVTARSTQRGLISKITLPAPQQQGLPVAN</sequence>
<keyword evidence="1" id="KW-0732">Signal</keyword>
<evidence type="ECO:0000313" key="3">
    <source>
        <dbReference type="Proteomes" id="UP001501153"/>
    </source>
</evidence>
<evidence type="ECO:0000256" key="1">
    <source>
        <dbReference type="SAM" id="SignalP"/>
    </source>
</evidence>
<name>A0ABP8IJ93_9BACT</name>